<name>A0A6G1IR48_9PLEO</name>
<dbReference type="Pfam" id="PF00069">
    <property type="entry name" value="Pkinase"/>
    <property type="match status" value="1"/>
</dbReference>
<dbReference type="AlphaFoldDB" id="A0A6G1IR48"/>
<keyword evidence="2" id="KW-0418">Kinase</keyword>
<dbReference type="PANTHER" id="PTHR44167:SF24">
    <property type="entry name" value="SERINE_THREONINE-PROTEIN KINASE CHK2"/>
    <property type="match status" value="1"/>
</dbReference>
<evidence type="ECO:0000259" key="1">
    <source>
        <dbReference type="PROSITE" id="PS50011"/>
    </source>
</evidence>
<dbReference type="Gene3D" id="1.10.510.10">
    <property type="entry name" value="Transferase(Phosphotransferase) domain 1"/>
    <property type="match status" value="1"/>
</dbReference>
<feature type="domain" description="Protein kinase" evidence="1">
    <location>
        <begin position="41"/>
        <end position="291"/>
    </location>
</feature>
<dbReference type="InterPro" id="IPR000719">
    <property type="entry name" value="Prot_kinase_dom"/>
</dbReference>
<organism evidence="2 3">
    <name type="scientific">Lentithecium fluviatile CBS 122367</name>
    <dbReference type="NCBI Taxonomy" id="1168545"/>
    <lineage>
        <taxon>Eukaryota</taxon>
        <taxon>Fungi</taxon>
        <taxon>Dikarya</taxon>
        <taxon>Ascomycota</taxon>
        <taxon>Pezizomycotina</taxon>
        <taxon>Dothideomycetes</taxon>
        <taxon>Pleosporomycetidae</taxon>
        <taxon>Pleosporales</taxon>
        <taxon>Massarineae</taxon>
        <taxon>Lentitheciaceae</taxon>
        <taxon>Lentithecium</taxon>
    </lineage>
</organism>
<evidence type="ECO:0000313" key="3">
    <source>
        <dbReference type="Proteomes" id="UP000799291"/>
    </source>
</evidence>
<dbReference type="EMBL" id="MU005594">
    <property type="protein sequence ID" value="KAF2680727.1"/>
    <property type="molecule type" value="Genomic_DNA"/>
</dbReference>
<dbReference type="SUPFAM" id="SSF56112">
    <property type="entry name" value="Protein kinase-like (PK-like)"/>
    <property type="match status" value="1"/>
</dbReference>
<keyword evidence="2" id="KW-0808">Transferase</keyword>
<reference evidence="2" key="1">
    <citation type="journal article" date="2020" name="Stud. Mycol.">
        <title>101 Dothideomycetes genomes: a test case for predicting lifestyles and emergence of pathogens.</title>
        <authorList>
            <person name="Haridas S."/>
            <person name="Albert R."/>
            <person name="Binder M."/>
            <person name="Bloem J."/>
            <person name="Labutti K."/>
            <person name="Salamov A."/>
            <person name="Andreopoulos B."/>
            <person name="Baker S."/>
            <person name="Barry K."/>
            <person name="Bills G."/>
            <person name="Bluhm B."/>
            <person name="Cannon C."/>
            <person name="Castanera R."/>
            <person name="Culley D."/>
            <person name="Daum C."/>
            <person name="Ezra D."/>
            <person name="Gonzalez J."/>
            <person name="Henrissat B."/>
            <person name="Kuo A."/>
            <person name="Liang C."/>
            <person name="Lipzen A."/>
            <person name="Lutzoni F."/>
            <person name="Magnuson J."/>
            <person name="Mondo S."/>
            <person name="Nolan M."/>
            <person name="Ohm R."/>
            <person name="Pangilinan J."/>
            <person name="Park H.-J."/>
            <person name="Ramirez L."/>
            <person name="Alfaro M."/>
            <person name="Sun H."/>
            <person name="Tritt A."/>
            <person name="Yoshinaga Y."/>
            <person name="Zwiers L.-H."/>
            <person name="Turgeon B."/>
            <person name="Goodwin S."/>
            <person name="Spatafora J."/>
            <person name="Crous P."/>
            <person name="Grigoriev I."/>
        </authorList>
    </citation>
    <scope>NUCLEOTIDE SEQUENCE</scope>
    <source>
        <strain evidence="2">CBS 122367</strain>
    </source>
</reference>
<dbReference type="PROSITE" id="PS50011">
    <property type="entry name" value="PROTEIN_KINASE_DOM"/>
    <property type="match status" value="1"/>
</dbReference>
<gene>
    <name evidence="2" type="ORF">K458DRAFT_479628</name>
</gene>
<dbReference type="OrthoDB" id="1668230at2759"/>
<keyword evidence="3" id="KW-1185">Reference proteome</keyword>
<proteinExistence type="predicted"/>
<dbReference type="GO" id="GO:0004672">
    <property type="term" value="F:protein kinase activity"/>
    <property type="evidence" value="ECO:0007669"/>
    <property type="project" value="InterPro"/>
</dbReference>
<protein>
    <submittedName>
        <fullName evidence="2">Kinase-like protein</fullName>
    </submittedName>
</protein>
<evidence type="ECO:0000313" key="2">
    <source>
        <dbReference type="EMBL" id="KAF2680727.1"/>
    </source>
</evidence>
<dbReference type="PANTHER" id="PTHR44167">
    <property type="entry name" value="OVARIAN-SPECIFIC SERINE/THREONINE-PROTEIN KINASE LOK-RELATED"/>
    <property type="match status" value="1"/>
</dbReference>
<sequence>MCHQPVLRDWYFGCGDTTKMDYGSPVYCAEKDKPGHKIEKRVVGSSNKEGKCGRTSFVHCVKEGVVGKVPRKTHDEKLNAEFKNAFAVEKQLLERLGDHPRIAMNGLLLEEATHGHLQSYIDGDSKIDSALRKKWCLQIVEAVAYVHEKGIIHSNVGTTNILVHQTGQTMDLKLADFGGSRCLELGLNGDLIPDDPFLDRQLTDFTSPRVDVFSLGVVIYIIMTGHYPFHKGPAPQNEEIYVYEDRVQKLFGQGKFPDLSDVPFGVVIAGCCCERRFENAKEVVEALEAEM</sequence>
<dbReference type="Proteomes" id="UP000799291">
    <property type="component" value="Unassembled WGS sequence"/>
</dbReference>
<accession>A0A6G1IR48</accession>
<dbReference type="GO" id="GO:0005524">
    <property type="term" value="F:ATP binding"/>
    <property type="evidence" value="ECO:0007669"/>
    <property type="project" value="InterPro"/>
</dbReference>
<dbReference type="InterPro" id="IPR011009">
    <property type="entry name" value="Kinase-like_dom_sf"/>
</dbReference>